<evidence type="ECO:0000313" key="5">
    <source>
        <dbReference type="EMBL" id="SVB04598.1"/>
    </source>
</evidence>
<evidence type="ECO:0000259" key="3">
    <source>
        <dbReference type="PROSITE" id="PS51201"/>
    </source>
</evidence>
<comment type="subcellular location">
    <subcellularLocation>
        <location evidence="1">Cell membrane</location>
        <topology evidence="1">Multi-pass membrane protein</topology>
    </subcellularLocation>
</comment>
<keyword evidence="2" id="KW-0812">Transmembrane</keyword>
<dbReference type="InterPro" id="IPR036721">
    <property type="entry name" value="RCK_C_sf"/>
</dbReference>
<evidence type="ECO:0008006" key="6">
    <source>
        <dbReference type="Google" id="ProtNLM"/>
    </source>
</evidence>
<dbReference type="GO" id="GO:0006813">
    <property type="term" value="P:potassium ion transport"/>
    <property type="evidence" value="ECO:0007669"/>
    <property type="project" value="InterPro"/>
</dbReference>
<dbReference type="AlphaFoldDB" id="A0A382AT00"/>
<dbReference type="SUPFAM" id="SSF81324">
    <property type="entry name" value="Voltage-gated potassium channels"/>
    <property type="match status" value="1"/>
</dbReference>
<evidence type="ECO:0000259" key="4">
    <source>
        <dbReference type="PROSITE" id="PS51202"/>
    </source>
</evidence>
<evidence type="ECO:0000256" key="1">
    <source>
        <dbReference type="ARBA" id="ARBA00004651"/>
    </source>
</evidence>
<accession>A0A382AT00</accession>
<evidence type="ECO:0000256" key="2">
    <source>
        <dbReference type="SAM" id="Phobius"/>
    </source>
</evidence>
<dbReference type="Gene3D" id="3.40.50.720">
    <property type="entry name" value="NAD(P)-binding Rossmann-like Domain"/>
    <property type="match status" value="2"/>
</dbReference>
<feature type="domain" description="RCK N-terminal" evidence="3">
    <location>
        <begin position="433"/>
        <end position="554"/>
    </location>
</feature>
<dbReference type="PROSITE" id="PS51202">
    <property type="entry name" value="RCK_C"/>
    <property type="match status" value="2"/>
</dbReference>
<dbReference type="GO" id="GO:0008324">
    <property type="term" value="F:monoatomic cation transmembrane transporter activity"/>
    <property type="evidence" value="ECO:0007669"/>
    <property type="project" value="InterPro"/>
</dbReference>
<feature type="transmembrane region" description="Helical" evidence="2">
    <location>
        <begin position="21"/>
        <end position="44"/>
    </location>
</feature>
<keyword evidence="2" id="KW-0472">Membrane</keyword>
<dbReference type="Gene3D" id="3.30.70.1450">
    <property type="entry name" value="Regulator of K+ conductance, C-terminal domain"/>
    <property type="match status" value="2"/>
</dbReference>
<dbReference type="PROSITE" id="PS51201">
    <property type="entry name" value="RCK_N"/>
    <property type="match status" value="2"/>
</dbReference>
<dbReference type="Pfam" id="PF02254">
    <property type="entry name" value="TrkA_N"/>
    <property type="match status" value="2"/>
</dbReference>
<dbReference type="SUPFAM" id="SSF116726">
    <property type="entry name" value="TrkA C-terminal domain-like"/>
    <property type="match status" value="2"/>
</dbReference>
<dbReference type="GO" id="GO:0005886">
    <property type="term" value="C:plasma membrane"/>
    <property type="evidence" value="ECO:0007669"/>
    <property type="project" value="UniProtKB-SubCell"/>
</dbReference>
<name>A0A382AT00_9ZZZZ</name>
<dbReference type="Pfam" id="PF02080">
    <property type="entry name" value="TrkA_C"/>
    <property type="match status" value="2"/>
</dbReference>
<feature type="domain" description="RCK N-terminal" evidence="3">
    <location>
        <begin position="171"/>
        <end position="290"/>
    </location>
</feature>
<dbReference type="Gene3D" id="1.10.287.70">
    <property type="match status" value="1"/>
</dbReference>
<dbReference type="SUPFAM" id="SSF51735">
    <property type="entry name" value="NAD(P)-binding Rossmann-fold domains"/>
    <property type="match status" value="2"/>
</dbReference>
<dbReference type="InterPro" id="IPR006037">
    <property type="entry name" value="RCK_C"/>
</dbReference>
<organism evidence="5">
    <name type="scientific">marine metagenome</name>
    <dbReference type="NCBI Taxonomy" id="408172"/>
    <lineage>
        <taxon>unclassified sequences</taxon>
        <taxon>metagenomes</taxon>
        <taxon>ecological metagenomes</taxon>
    </lineage>
</organism>
<dbReference type="PANTHER" id="PTHR43833:SF9">
    <property type="entry name" value="POTASSIUM CHANNEL PROTEIN YUGO-RELATED"/>
    <property type="match status" value="1"/>
</dbReference>
<dbReference type="InterPro" id="IPR003148">
    <property type="entry name" value="RCK_N"/>
</dbReference>
<feature type="domain" description="RCK C-terminal" evidence="4">
    <location>
        <begin position="573"/>
        <end position="659"/>
    </location>
</feature>
<proteinExistence type="predicted"/>
<dbReference type="InterPro" id="IPR013099">
    <property type="entry name" value="K_chnl_dom"/>
</dbReference>
<feature type="domain" description="RCK C-terminal" evidence="4">
    <location>
        <begin position="312"/>
        <end position="396"/>
    </location>
</feature>
<dbReference type="PANTHER" id="PTHR43833">
    <property type="entry name" value="POTASSIUM CHANNEL PROTEIN 2-RELATED-RELATED"/>
    <property type="match status" value="1"/>
</dbReference>
<dbReference type="EMBL" id="UINC01026693">
    <property type="protein sequence ID" value="SVB04598.1"/>
    <property type="molecule type" value="Genomic_DNA"/>
</dbReference>
<feature type="transmembrane region" description="Helical" evidence="2">
    <location>
        <begin position="122"/>
        <end position="143"/>
    </location>
</feature>
<dbReference type="Pfam" id="PF07885">
    <property type="entry name" value="Ion_trans_2"/>
    <property type="match status" value="1"/>
</dbReference>
<dbReference type="InterPro" id="IPR036291">
    <property type="entry name" value="NAD(P)-bd_dom_sf"/>
</dbReference>
<sequence length="661" mass="71750">MSETQTGSLANRGRTAFKLGALVLLGTTALFYVTGCLCGMNAGYGKNWWSLSDDKWEFTECLYFSAITLTTIGYTDLLGTEQCAVYQDANNRYRWESGTDPHTSEKSYDKASEKLLHDFTPWTRTLTTLVAIVGITFFLYVIAQVTSFFVEGQYQEIAAANRAQKQIKRFTNHMILCGGGGNGRTVLEQAQKEGVNCVVIDLDNEVIRELRQKHPTIACLNRDATDVKSLEAAAVDRARGVVSVMSDDRANLVTTVTARQLSPSVRIVSRCVREQSNRQLQYAGANSIVNTAKLIGLRIASELIRPTMVEFLGIILGHDDTQNLVISGIHLQEKDAGRTLESLPMDEIDGVVIVAFRRGEIYTFNPANDALLLENDELIMLGTQETISQLSQAIAVSPASPAHETVPEQQLRQPADTATAVDGAPADAGLELHGHFIICGAGAVGRTIAAELFATRRTCVCIDNDREALDEFRKTLPDVQVIEDEPYSPDALARANVRDASSLATILASDRDNLVVVVTAMQANPSIRVLSVVTDEADHLRLQRAGAETICPAKIGGRRMASELLRPTAATVLDRMIDSSGAVRFEAVVVNEGTELAGVSLAKAGLFNGTRLRVLAVRKTGQQQYVIKPAPETILDPGTVLIVSGPSTNITKLVTRAGDWA</sequence>
<reference evidence="5" key="1">
    <citation type="submission" date="2018-05" db="EMBL/GenBank/DDBJ databases">
        <authorList>
            <person name="Lanie J.A."/>
            <person name="Ng W.-L."/>
            <person name="Kazmierczak K.M."/>
            <person name="Andrzejewski T.M."/>
            <person name="Davidsen T.M."/>
            <person name="Wayne K.J."/>
            <person name="Tettelin H."/>
            <person name="Glass J.I."/>
            <person name="Rusch D."/>
            <person name="Podicherti R."/>
            <person name="Tsui H.-C.T."/>
            <person name="Winkler M.E."/>
        </authorList>
    </citation>
    <scope>NUCLEOTIDE SEQUENCE</scope>
</reference>
<gene>
    <name evidence="5" type="ORF">METZ01_LOCUS157452</name>
</gene>
<dbReference type="InterPro" id="IPR050721">
    <property type="entry name" value="Trk_Ktr_HKT_K-transport"/>
</dbReference>
<keyword evidence="2" id="KW-1133">Transmembrane helix</keyword>
<protein>
    <recommendedName>
        <fullName evidence="6">RCK N-terminal domain-containing protein</fullName>
    </recommendedName>
</protein>